<dbReference type="PANTHER" id="PTHR33491">
    <property type="entry name" value="OSJNBA0016N04.9 PROTEIN"/>
    <property type="match status" value="1"/>
</dbReference>
<reference evidence="5 6" key="4">
    <citation type="journal article" date="2011" name="BMC Genomics">
        <title>RNA-Seq improves annotation of protein-coding genes in the cucumber genome.</title>
        <authorList>
            <person name="Li Z."/>
            <person name="Zhang Z."/>
            <person name="Yan P."/>
            <person name="Huang S."/>
            <person name="Fei Z."/>
            <person name="Lin K."/>
        </authorList>
    </citation>
    <scope>NUCLEOTIDE SEQUENCE [LARGE SCALE GENOMIC DNA]</scope>
    <source>
        <strain evidence="6">cv. 9930</strain>
    </source>
</reference>
<dbReference type="STRING" id="3659.A0A0A0K5G2"/>
<dbReference type="GO" id="GO:0030247">
    <property type="term" value="F:polysaccharide binding"/>
    <property type="evidence" value="ECO:0007669"/>
    <property type="project" value="InterPro"/>
</dbReference>
<sequence>MRSWFYILLLIISVEADNDVAYDQLPIALPGCLYRCGEVEIPYPFGLTPECSLNDAFLVTCNDSFNPNKPFVRHVPITSISVDDGELGIKSPVANYCFDGNGNVSGKNETFLESNQFTISTKNIITVIGCSTISTISGTFQGNENYLTACASFCSSYRNMPNGSCSGVGCCQVTIPGGLNQMHVTVTGGDITNGSDIYSCGYGFVVEESEFKFSSAYVPHYPNATVSTVLDWSVGNESCLEAIDSQSYVCQGNSSCLNRDLMEGYRCKCLDGFIGNPYLPHIGCQGT</sequence>
<dbReference type="SUPFAM" id="SSF57196">
    <property type="entry name" value="EGF/Laminin"/>
    <property type="match status" value="1"/>
</dbReference>
<keyword evidence="6" id="KW-1185">Reference proteome</keyword>
<dbReference type="EMBL" id="CM002928">
    <property type="protein sequence ID" value="KGN44194.1"/>
    <property type="molecule type" value="Genomic_DNA"/>
</dbReference>
<reference evidence="5 6" key="3">
    <citation type="journal article" date="2010" name="BMC Genomics">
        <title>Transcriptome sequencing and comparative analysis of cucumber flowers with different sex types.</title>
        <authorList>
            <person name="Guo S."/>
            <person name="Zheng Y."/>
            <person name="Joung J.G."/>
            <person name="Liu S."/>
            <person name="Zhang Z."/>
            <person name="Crasta O.R."/>
            <person name="Sobral B.W."/>
            <person name="Xu Y."/>
            <person name="Huang S."/>
            <person name="Fei Z."/>
        </authorList>
    </citation>
    <scope>NUCLEOTIDE SEQUENCE [LARGE SCALE GENOMIC DNA]</scope>
    <source>
        <strain evidence="6">cv. 9930</strain>
    </source>
</reference>
<evidence type="ECO:0000259" key="4">
    <source>
        <dbReference type="Pfam" id="PF13947"/>
    </source>
</evidence>
<dbReference type="GO" id="GO:0016020">
    <property type="term" value="C:membrane"/>
    <property type="evidence" value="ECO:0007669"/>
    <property type="project" value="UniProtKB-SubCell"/>
</dbReference>
<evidence type="ECO:0000256" key="3">
    <source>
        <dbReference type="SAM" id="SignalP"/>
    </source>
</evidence>
<evidence type="ECO:0000256" key="2">
    <source>
        <dbReference type="ARBA" id="ARBA00022729"/>
    </source>
</evidence>
<accession>A0A0A0K5G2</accession>
<evidence type="ECO:0000313" key="6">
    <source>
        <dbReference type="Proteomes" id="UP000029981"/>
    </source>
</evidence>
<comment type="subcellular location">
    <subcellularLocation>
        <location evidence="1">Membrane</location>
        <topology evidence="1">Single-pass membrane protein</topology>
    </subcellularLocation>
</comment>
<keyword evidence="2 3" id="KW-0732">Signal</keyword>
<name>A0A0A0K5G2_CUCSA</name>
<organism evidence="5 6">
    <name type="scientific">Cucumis sativus</name>
    <name type="common">Cucumber</name>
    <dbReference type="NCBI Taxonomy" id="3659"/>
    <lineage>
        <taxon>Eukaryota</taxon>
        <taxon>Viridiplantae</taxon>
        <taxon>Streptophyta</taxon>
        <taxon>Embryophyta</taxon>
        <taxon>Tracheophyta</taxon>
        <taxon>Spermatophyta</taxon>
        <taxon>Magnoliopsida</taxon>
        <taxon>eudicotyledons</taxon>
        <taxon>Gunneridae</taxon>
        <taxon>Pentapetalae</taxon>
        <taxon>rosids</taxon>
        <taxon>fabids</taxon>
        <taxon>Cucurbitales</taxon>
        <taxon>Cucurbitaceae</taxon>
        <taxon>Benincaseae</taxon>
        <taxon>Cucumis</taxon>
    </lineage>
</organism>
<dbReference type="InterPro" id="IPR025287">
    <property type="entry name" value="WAK_GUB"/>
</dbReference>
<proteinExistence type="predicted"/>
<feature type="domain" description="Wall-associated receptor kinase galacturonan-binding" evidence="4">
    <location>
        <begin position="32"/>
        <end position="88"/>
    </location>
</feature>
<gene>
    <name evidence="5" type="ORF">Csa_7G219790</name>
</gene>
<feature type="chain" id="PRO_5001964907" description="Wall-associated receptor kinase galacturonan-binding domain-containing protein" evidence="3">
    <location>
        <begin position="17"/>
        <end position="287"/>
    </location>
</feature>
<dbReference type="AlphaFoldDB" id="A0A0A0K5G2"/>
<feature type="signal peptide" evidence="3">
    <location>
        <begin position="1"/>
        <end position="16"/>
    </location>
</feature>
<dbReference type="Pfam" id="PF13947">
    <property type="entry name" value="GUB_WAK_bind"/>
    <property type="match status" value="1"/>
</dbReference>
<reference evidence="5 6" key="1">
    <citation type="journal article" date="2009" name="Nat. Genet.">
        <title>The genome of the cucumber, Cucumis sativus L.</title>
        <authorList>
            <person name="Huang S."/>
            <person name="Li R."/>
            <person name="Zhang Z."/>
            <person name="Li L."/>
            <person name="Gu X."/>
            <person name="Fan W."/>
            <person name="Lucas W.J."/>
            <person name="Wang X."/>
            <person name="Xie B."/>
            <person name="Ni P."/>
            <person name="Ren Y."/>
            <person name="Zhu H."/>
            <person name="Li J."/>
            <person name="Lin K."/>
            <person name="Jin W."/>
            <person name="Fei Z."/>
            <person name="Li G."/>
            <person name="Staub J."/>
            <person name="Kilian A."/>
            <person name="van der Vossen E.A."/>
            <person name="Wu Y."/>
            <person name="Guo J."/>
            <person name="He J."/>
            <person name="Jia Z."/>
            <person name="Ren Y."/>
            <person name="Tian G."/>
            <person name="Lu Y."/>
            <person name="Ruan J."/>
            <person name="Qian W."/>
            <person name="Wang M."/>
            <person name="Huang Q."/>
            <person name="Li B."/>
            <person name="Xuan Z."/>
            <person name="Cao J."/>
            <person name="Asan"/>
            <person name="Wu Z."/>
            <person name="Zhang J."/>
            <person name="Cai Q."/>
            <person name="Bai Y."/>
            <person name="Zhao B."/>
            <person name="Han Y."/>
            <person name="Li Y."/>
            <person name="Li X."/>
            <person name="Wang S."/>
            <person name="Shi Q."/>
            <person name="Liu S."/>
            <person name="Cho W.K."/>
            <person name="Kim J.Y."/>
            <person name="Xu Y."/>
            <person name="Heller-Uszynska K."/>
            <person name="Miao H."/>
            <person name="Cheng Z."/>
            <person name="Zhang S."/>
            <person name="Wu J."/>
            <person name="Yang Y."/>
            <person name="Kang H."/>
            <person name="Li M."/>
            <person name="Liang H."/>
            <person name="Ren X."/>
            <person name="Shi Z."/>
            <person name="Wen M."/>
            <person name="Jian M."/>
            <person name="Yang H."/>
            <person name="Zhang G."/>
            <person name="Yang Z."/>
            <person name="Chen R."/>
            <person name="Liu S."/>
            <person name="Li J."/>
            <person name="Ma L."/>
            <person name="Liu H."/>
            <person name="Zhou Y."/>
            <person name="Zhao J."/>
            <person name="Fang X."/>
            <person name="Li G."/>
            <person name="Fang L."/>
            <person name="Li Y."/>
            <person name="Liu D."/>
            <person name="Zheng H."/>
            <person name="Zhang Y."/>
            <person name="Qin N."/>
            <person name="Li Z."/>
            <person name="Yang G."/>
            <person name="Yang S."/>
            <person name="Bolund L."/>
            <person name="Kristiansen K."/>
            <person name="Zheng H."/>
            <person name="Li S."/>
            <person name="Zhang X."/>
            <person name="Yang H."/>
            <person name="Wang J."/>
            <person name="Sun R."/>
            <person name="Zhang B."/>
            <person name="Jiang S."/>
            <person name="Wang J."/>
            <person name="Du Y."/>
            <person name="Li S."/>
        </authorList>
    </citation>
    <scope>NUCLEOTIDE SEQUENCE [LARGE SCALE GENOMIC DNA]</scope>
    <source>
        <strain evidence="6">cv. 9930</strain>
    </source>
</reference>
<dbReference type="OMA" id="TISACWR"/>
<dbReference type="Gramene" id="KGN44194">
    <property type="protein sequence ID" value="KGN44194"/>
    <property type="gene ID" value="Csa_7G219790"/>
</dbReference>
<dbReference type="Proteomes" id="UP000029981">
    <property type="component" value="Chromosome 7"/>
</dbReference>
<reference evidence="5 6" key="2">
    <citation type="journal article" date="2009" name="PLoS ONE">
        <title>An integrated genetic and cytogenetic map of the cucumber genome.</title>
        <authorList>
            <person name="Ren Y."/>
            <person name="Zhang Z."/>
            <person name="Liu J."/>
            <person name="Staub J.E."/>
            <person name="Han Y."/>
            <person name="Cheng Z."/>
            <person name="Li X."/>
            <person name="Lu J."/>
            <person name="Miao H."/>
            <person name="Kang H."/>
            <person name="Xie B."/>
            <person name="Gu X."/>
            <person name="Wang X."/>
            <person name="Du Y."/>
            <person name="Jin W."/>
            <person name="Huang S."/>
        </authorList>
    </citation>
    <scope>NUCLEOTIDE SEQUENCE [LARGE SCALE GENOMIC DNA]</scope>
    <source>
        <strain evidence="6">cv. 9930</strain>
    </source>
</reference>
<protein>
    <recommendedName>
        <fullName evidence="4">Wall-associated receptor kinase galacturonan-binding domain-containing protein</fullName>
    </recommendedName>
</protein>
<evidence type="ECO:0000256" key="1">
    <source>
        <dbReference type="ARBA" id="ARBA00004167"/>
    </source>
</evidence>
<evidence type="ECO:0000313" key="5">
    <source>
        <dbReference type="EMBL" id="KGN44194.1"/>
    </source>
</evidence>